<dbReference type="Proteomes" id="UP000000286">
    <property type="component" value="Chromosome VII"/>
</dbReference>
<evidence type="ECO:0000256" key="8">
    <source>
        <dbReference type="ARBA" id="ARBA00023242"/>
    </source>
</evidence>
<keyword evidence="3" id="KW-0963">Cytoplasm</keyword>
<accession>C8Z998</accession>
<dbReference type="GO" id="GO:0005737">
    <property type="term" value="C:cytoplasm"/>
    <property type="evidence" value="ECO:0007669"/>
    <property type="project" value="UniProtKB-SubCell"/>
</dbReference>
<evidence type="ECO:0000256" key="9">
    <source>
        <dbReference type="ARBA" id="ARBA00061312"/>
    </source>
</evidence>
<evidence type="ECO:0000256" key="3">
    <source>
        <dbReference type="ARBA" id="ARBA00022490"/>
    </source>
</evidence>
<evidence type="ECO:0000256" key="10">
    <source>
        <dbReference type="SAM" id="Phobius"/>
    </source>
</evidence>
<dbReference type="InterPro" id="IPR027417">
    <property type="entry name" value="P-loop_NTPase"/>
</dbReference>
<reference evidence="11 12" key="1">
    <citation type="journal article" date="2009" name="Proc. Natl. Acad. Sci. U.S.A.">
        <title>Eukaryote-to-eukaryote gene transfer events revealed by the genome sequence of the wine yeast Saccharomyces cerevisiae EC1118.</title>
        <authorList>
            <person name="Novo M."/>
            <person name="Bigey F."/>
            <person name="Beyne E."/>
            <person name="Galeote V."/>
            <person name="Gavory F."/>
            <person name="Mallet S."/>
            <person name="Cambot B."/>
            <person name="Legras J.L."/>
            <person name="Wincker P."/>
            <person name="Casaregola S."/>
            <person name="Dequin S."/>
        </authorList>
    </citation>
    <scope>NUCLEOTIDE SEQUENCE [LARGE SCALE GENOMIC DNA]</scope>
    <source>
        <strain evidence="12">Lalvin EC1118 / Prise de mousse</strain>
    </source>
</reference>
<dbReference type="HOGENOM" id="CLU_056986_1_0_1"/>
<comment type="similarity">
    <text evidence="9">Belongs to the GLYK kinase family.</text>
</comment>
<organism evidence="11 12">
    <name type="scientific">Saccharomyces cerevisiae (strain Lalvin EC1118 / Prise de mousse)</name>
    <name type="common">Baker's yeast</name>
    <dbReference type="NCBI Taxonomy" id="643680"/>
    <lineage>
        <taxon>Eukaryota</taxon>
        <taxon>Fungi</taxon>
        <taxon>Dikarya</taxon>
        <taxon>Ascomycota</taxon>
        <taxon>Saccharomycotina</taxon>
        <taxon>Saccharomycetes</taxon>
        <taxon>Saccharomycetales</taxon>
        <taxon>Saccharomycetaceae</taxon>
        <taxon>Saccharomyces</taxon>
    </lineage>
</organism>
<dbReference type="FunFam" id="3.40.50.300:FF:001691">
    <property type="entry name" value="Probable ATP-dependent kinase TDA10"/>
    <property type="match status" value="1"/>
</dbReference>
<evidence type="ECO:0000313" key="12">
    <source>
        <dbReference type="Proteomes" id="UP000000286"/>
    </source>
</evidence>
<keyword evidence="10" id="KW-0472">Membrane</keyword>
<evidence type="ECO:0000256" key="7">
    <source>
        <dbReference type="ARBA" id="ARBA00022840"/>
    </source>
</evidence>
<keyword evidence="10" id="KW-1133">Transmembrane helix</keyword>
<dbReference type="EMBL" id="FN393070">
    <property type="protein sequence ID" value="CAY79964.1"/>
    <property type="molecule type" value="Genomic_DNA"/>
</dbReference>
<evidence type="ECO:0000256" key="6">
    <source>
        <dbReference type="ARBA" id="ARBA00022777"/>
    </source>
</evidence>
<proteinExistence type="inferred from homology"/>
<keyword evidence="10" id="KW-0812">Transmembrane</keyword>
<protein>
    <submittedName>
        <fullName evidence="11">EC1118_1G1_5358p</fullName>
    </submittedName>
</protein>
<dbReference type="GO" id="GO:0005524">
    <property type="term" value="F:ATP binding"/>
    <property type="evidence" value="ECO:0007669"/>
    <property type="project" value="UniProtKB-KW"/>
</dbReference>
<comment type="subcellular location">
    <subcellularLocation>
        <location evidence="2">Cytoplasm</location>
    </subcellularLocation>
    <subcellularLocation>
        <location evidence="1">Nucleus</location>
    </subcellularLocation>
</comment>
<dbReference type="GO" id="GO:0005634">
    <property type="term" value="C:nucleus"/>
    <property type="evidence" value="ECO:0007669"/>
    <property type="project" value="UniProtKB-SubCell"/>
</dbReference>
<dbReference type="OrthoDB" id="347435at2759"/>
<name>C8Z998_YEAS8</name>
<dbReference type="Gene3D" id="3.40.50.300">
    <property type="entry name" value="P-loop containing nucleotide triphosphate hydrolases"/>
    <property type="match status" value="1"/>
</dbReference>
<keyword evidence="5" id="KW-0547">Nucleotide-binding</keyword>
<keyword evidence="7" id="KW-0067">ATP-binding</keyword>
<feature type="transmembrane region" description="Helical" evidence="10">
    <location>
        <begin position="293"/>
        <end position="314"/>
    </location>
</feature>
<keyword evidence="4" id="KW-0808">Transferase</keyword>
<sequence>MCDKSKTVLDYTIEFLDKYIPEWFETGNKCPLFIFFSGPQGSGKSFTSIQIYNHLMEKYGGEKSIGYGSIDDFYLTHEDQLKLNEQFKNNKLLQGRGLPGTHDMKLLQEVLNTIFNNNEHPDQDTVVLPKYDKSQFKGEGDRCPTGQKIKLPVDIFILEGWFLGFNPILQGIENNDLLTGDMVDVNAKLFFYSDLLWRNPEIKSLGIVFTTDNINNVYGWRLQQEHELISKVGKGMTDEQVHAFVDRYMPSYKLYLNDFVRSESLGSIATLTLGIDSNRNVILRKRDVLNSDVMTFFFTPFFFFLIYLTFPFYFMY</sequence>
<evidence type="ECO:0000256" key="1">
    <source>
        <dbReference type="ARBA" id="ARBA00004123"/>
    </source>
</evidence>
<evidence type="ECO:0000256" key="4">
    <source>
        <dbReference type="ARBA" id="ARBA00022679"/>
    </source>
</evidence>
<evidence type="ECO:0000256" key="2">
    <source>
        <dbReference type="ARBA" id="ARBA00004496"/>
    </source>
</evidence>
<evidence type="ECO:0000256" key="5">
    <source>
        <dbReference type="ARBA" id="ARBA00022741"/>
    </source>
</evidence>
<dbReference type="GO" id="GO:0016301">
    <property type="term" value="F:kinase activity"/>
    <property type="evidence" value="ECO:0007669"/>
    <property type="project" value="UniProtKB-KW"/>
</dbReference>
<dbReference type="AlphaFoldDB" id="C8Z998"/>
<gene>
    <name evidence="11" type="ORF">EC1118_1G1_5358g</name>
</gene>
<keyword evidence="6" id="KW-0418">Kinase</keyword>
<evidence type="ECO:0000313" key="11">
    <source>
        <dbReference type="EMBL" id="CAY79964.1"/>
    </source>
</evidence>
<dbReference type="SUPFAM" id="SSF52540">
    <property type="entry name" value="P-loop containing nucleoside triphosphate hydrolases"/>
    <property type="match status" value="1"/>
</dbReference>
<keyword evidence="8" id="KW-0539">Nucleus</keyword>